<organism evidence="2 3">
    <name type="scientific">Ceraceosorus bombacis</name>
    <dbReference type="NCBI Taxonomy" id="401625"/>
    <lineage>
        <taxon>Eukaryota</taxon>
        <taxon>Fungi</taxon>
        <taxon>Dikarya</taxon>
        <taxon>Basidiomycota</taxon>
        <taxon>Ustilaginomycotina</taxon>
        <taxon>Exobasidiomycetes</taxon>
        <taxon>Ceraceosorales</taxon>
        <taxon>Ceraceosoraceae</taxon>
        <taxon>Ceraceosorus</taxon>
    </lineage>
</organism>
<proteinExistence type="predicted"/>
<sequence>MASWKSKAHKHVGGLPFDRSPASKRFADHVFTPVRTLPGRKPVAPLDVHPHGSLSHGPDTSRINRGG</sequence>
<keyword evidence="3" id="KW-1185">Reference proteome</keyword>
<reference evidence="2 3" key="1">
    <citation type="submission" date="2014-09" db="EMBL/GenBank/DDBJ databases">
        <authorList>
            <person name="Magalhaes I.L.F."/>
            <person name="Oliveira U."/>
            <person name="Santos F.R."/>
            <person name="Vidigal T.H.D.A."/>
            <person name="Brescovit A.D."/>
            <person name="Santos A.J."/>
        </authorList>
    </citation>
    <scope>NUCLEOTIDE SEQUENCE [LARGE SCALE GENOMIC DNA]</scope>
</reference>
<dbReference type="Proteomes" id="UP000054845">
    <property type="component" value="Unassembled WGS sequence"/>
</dbReference>
<evidence type="ECO:0000256" key="1">
    <source>
        <dbReference type="SAM" id="MobiDB-lite"/>
    </source>
</evidence>
<dbReference type="EMBL" id="CCYA01000204">
    <property type="protein sequence ID" value="CEH13132.1"/>
    <property type="molecule type" value="Genomic_DNA"/>
</dbReference>
<accession>A0A0P1BBR9</accession>
<dbReference type="AlphaFoldDB" id="A0A0P1BBR9"/>
<evidence type="ECO:0000313" key="3">
    <source>
        <dbReference type="Proteomes" id="UP000054845"/>
    </source>
</evidence>
<protein>
    <submittedName>
        <fullName evidence="2">Uncharacterized protein</fullName>
    </submittedName>
</protein>
<name>A0A0P1BBR9_9BASI</name>
<feature type="region of interest" description="Disordered" evidence="1">
    <location>
        <begin position="1"/>
        <end position="67"/>
    </location>
</feature>
<feature type="compositionally biased region" description="Basic residues" evidence="1">
    <location>
        <begin position="1"/>
        <end position="12"/>
    </location>
</feature>
<evidence type="ECO:0000313" key="2">
    <source>
        <dbReference type="EMBL" id="CEH13132.1"/>
    </source>
</evidence>